<accession>A0A1Y3BX32</accession>
<dbReference type="AlphaFoldDB" id="A0A1Y3BX32"/>
<dbReference type="InParanoid" id="A0A1Y3BX32"/>
<proteinExistence type="predicted"/>
<evidence type="ECO:0000313" key="1">
    <source>
        <dbReference type="EMBL" id="OTF84598.1"/>
    </source>
</evidence>
<organism evidence="1">
    <name type="scientific">Helianthus annuus</name>
    <name type="common">Common sunflower</name>
    <dbReference type="NCBI Taxonomy" id="4232"/>
    <lineage>
        <taxon>Eukaryota</taxon>
        <taxon>Viridiplantae</taxon>
        <taxon>Streptophyta</taxon>
        <taxon>Embryophyta</taxon>
        <taxon>Tracheophyta</taxon>
        <taxon>Spermatophyta</taxon>
        <taxon>Magnoliopsida</taxon>
        <taxon>eudicotyledons</taxon>
        <taxon>Gunneridae</taxon>
        <taxon>Pentapetalae</taxon>
        <taxon>asterids</taxon>
        <taxon>campanulids</taxon>
        <taxon>Asterales</taxon>
        <taxon>Asteraceae</taxon>
        <taxon>Asteroideae</taxon>
        <taxon>Heliantheae alliance</taxon>
        <taxon>Heliantheae</taxon>
        <taxon>Helianthus</taxon>
    </lineage>
</organism>
<name>A0A1Y3BX32_HELAN</name>
<dbReference type="EMBL" id="KZ113517">
    <property type="protein sequence ID" value="OTF84598.1"/>
    <property type="molecule type" value="Genomic_DNA"/>
</dbReference>
<sequence length="59" mass="7280">MSPLLIHLLHWLSPKICSIFQVLEVKQIRILNPYYPLKFYLWLSRLKVRILTWILRYDP</sequence>
<protein>
    <submittedName>
        <fullName evidence="1">Uncharacterized protein</fullName>
    </submittedName>
</protein>
<reference evidence="1" key="1">
    <citation type="submission" date="2017-02" db="EMBL/GenBank/DDBJ databases">
        <title>Sunflower complete genome.</title>
        <authorList>
            <person name="Langlade N."/>
            <person name="Munos S."/>
        </authorList>
    </citation>
    <scope>NUCLEOTIDE SEQUENCE [LARGE SCALE GENOMIC DNA]</scope>
    <source>
        <tissue evidence="1">Leaves</tissue>
    </source>
</reference>
<gene>
    <name evidence="1" type="ORF">HannXRQ_Chr00c0195g0572471</name>
</gene>